<dbReference type="GO" id="GO:0015141">
    <property type="term" value="F:succinate transmembrane transporter activity"/>
    <property type="evidence" value="ECO:0007669"/>
    <property type="project" value="UniProtKB-ARBA"/>
</dbReference>
<accession>A0A838YQH9</accession>
<dbReference type="CDD" id="cd01115">
    <property type="entry name" value="SLC13_permease"/>
    <property type="match status" value="1"/>
</dbReference>
<dbReference type="PANTHER" id="PTHR10283">
    <property type="entry name" value="SOLUTE CARRIER FAMILY 13 MEMBER"/>
    <property type="match status" value="1"/>
</dbReference>
<dbReference type="NCBIfam" id="TIGR00785">
    <property type="entry name" value="dass"/>
    <property type="match status" value="1"/>
</dbReference>
<dbReference type="Pfam" id="PF00939">
    <property type="entry name" value="Na_sulph_symp"/>
    <property type="match status" value="1"/>
</dbReference>
<dbReference type="AlphaFoldDB" id="A0A838YQH9"/>
<evidence type="ECO:0000313" key="8">
    <source>
        <dbReference type="Proteomes" id="UP000585327"/>
    </source>
</evidence>
<feature type="transmembrane region" description="Helical" evidence="6">
    <location>
        <begin position="475"/>
        <end position="495"/>
    </location>
</feature>
<dbReference type="PROSITE" id="PS01271">
    <property type="entry name" value="NA_SULFATE"/>
    <property type="match status" value="1"/>
</dbReference>
<keyword evidence="3 6" id="KW-0812">Transmembrane</keyword>
<reference evidence="7 8" key="1">
    <citation type="submission" date="2020-06" db="EMBL/GenBank/DDBJ databases">
        <title>Dysbiosis in marine aquaculture revealed through microbiome analysis: reverse ecology for environmental sustainability.</title>
        <authorList>
            <person name="Haro-Moreno J.M."/>
            <person name="Coutinho F.H."/>
            <person name="Zaragoza-Solas A."/>
            <person name="Picazo A."/>
            <person name="Almagro-Moreno S."/>
            <person name="Lopez-Perez M."/>
        </authorList>
    </citation>
    <scope>NUCLEOTIDE SEQUENCE [LARGE SCALE GENOMIC DNA]</scope>
    <source>
        <strain evidence="7">MCMED-G42</strain>
    </source>
</reference>
<evidence type="ECO:0000256" key="2">
    <source>
        <dbReference type="ARBA" id="ARBA00022448"/>
    </source>
</evidence>
<sequence>MQAYKNKGFWIGLIAFFFILLLGVNNHIPASLLELNGSSFETNKGIQYIDSRSAWFVLAVLILMAIWWATEALPVAITSLLPLALFPLLDVTSFQSAADPYANKNIYLFLGGFILALGIERSGLHKRIALMMISAIGSSGERLIGGFMLVAALLSMFVMNTSTTLMLLPIGLAVCTVIAKTTPGISSIQRKNFDTALMLGIAYAATIGGMSTIIGTAPNIVFVTFMSETYGVEIDFLSWMKVGVPVSILMLISAWIILAKYIFPTNFISSNETRTQLNNMVGELGPIKKDEIKIACVFGLAVIAWMTSRVVRTKLGIGLEDAGIAIIVAILLFIIPSSKNNKDLMEWSETSKLPWGLLLLFGGGLSLAAQVSSTGLGIWIGQGLTILKDVEPIILIFAIATLIIFLTEMTSNVATTSTFLPVIGSLAIALGVVPVSLTIPVCLAASCAFMLPVATPPNAIVYGSGKFTIATMMRAGFFINIVGILVVTLMSYYLAPLVF</sequence>
<dbReference type="EMBL" id="JACETM010000003">
    <property type="protein sequence ID" value="MBA4723723.1"/>
    <property type="molecule type" value="Genomic_DNA"/>
</dbReference>
<feature type="transmembrane region" description="Helical" evidence="6">
    <location>
        <begin position="75"/>
        <end position="94"/>
    </location>
</feature>
<organism evidence="7 8">
    <name type="scientific">SAR86 cluster bacterium</name>
    <dbReference type="NCBI Taxonomy" id="2030880"/>
    <lineage>
        <taxon>Bacteria</taxon>
        <taxon>Pseudomonadati</taxon>
        <taxon>Pseudomonadota</taxon>
        <taxon>Gammaproteobacteria</taxon>
        <taxon>SAR86 cluster</taxon>
    </lineage>
</organism>
<evidence type="ECO:0000256" key="6">
    <source>
        <dbReference type="SAM" id="Phobius"/>
    </source>
</evidence>
<feature type="transmembrane region" description="Helical" evidence="6">
    <location>
        <begin position="242"/>
        <end position="263"/>
    </location>
</feature>
<comment type="caution">
    <text evidence="7">The sequence shown here is derived from an EMBL/GenBank/DDBJ whole genome shotgun (WGS) entry which is preliminary data.</text>
</comment>
<feature type="transmembrane region" description="Helical" evidence="6">
    <location>
        <begin position="9"/>
        <end position="28"/>
    </location>
</feature>
<evidence type="ECO:0000313" key="7">
    <source>
        <dbReference type="EMBL" id="MBA4723723.1"/>
    </source>
</evidence>
<comment type="subcellular location">
    <subcellularLocation>
        <location evidence="1">Membrane</location>
        <topology evidence="1">Multi-pass membrane protein</topology>
    </subcellularLocation>
</comment>
<evidence type="ECO:0000256" key="3">
    <source>
        <dbReference type="ARBA" id="ARBA00022692"/>
    </source>
</evidence>
<dbReference type="InterPro" id="IPR001898">
    <property type="entry name" value="SLC13A/DASS"/>
</dbReference>
<evidence type="ECO:0000256" key="5">
    <source>
        <dbReference type="ARBA" id="ARBA00023136"/>
    </source>
</evidence>
<dbReference type="Proteomes" id="UP000585327">
    <property type="component" value="Unassembled WGS sequence"/>
</dbReference>
<feature type="transmembrane region" description="Helical" evidence="6">
    <location>
        <begin position="393"/>
        <end position="414"/>
    </location>
</feature>
<keyword evidence="5 6" id="KW-0472">Membrane</keyword>
<feature type="transmembrane region" description="Helical" evidence="6">
    <location>
        <begin position="197"/>
        <end position="222"/>
    </location>
</feature>
<feature type="transmembrane region" description="Helical" evidence="6">
    <location>
        <begin position="426"/>
        <end position="454"/>
    </location>
</feature>
<evidence type="ECO:0000256" key="1">
    <source>
        <dbReference type="ARBA" id="ARBA00004141"/>
    </source>
</evidence>
<dbReference type="GO" id="GO:0005886">
    <property type="term" value="C:plasma membrane"/>
    <property type="evidence" value="ECO:0007669"/>
    <property type="project" value="TreeGrafter"/>
</dbReference>
<keyword evidence="2" id="KW-0813">Transport</keyword>
<feature type="transmembrane region" description="Helical" evidence="6">
    <location>
        <begin position="106"/>
        <end position="123"/>
    </location>
</feature>
<feature type="transmembrane region" description="Helical" evidence="6">
    <location>
        <begin position="355"/>
        <end position="381"/>
    </location>
</feature>
<evidence type="ECO:0000256" key="4">
    <source>
        <dbReference type="ARBA" id="ARBA00022989"/>
    </source>
</evidence>
<feature type="transmembrane region" description="Helical" evidence="6">
    <location>
        <begin position="48"/>
        <end position="68"/>
    </location>
</feature>
<name>A0A838YQH9_9GAMM</name>
<gene>
    <name evidence="7" type="ORF">H2021_00750</name>
</gene>
<dbReference type="InterPro" id="IPR031312">
    <property type="entry name" value="Na/sul_symport_CS"/>
</dbReference>
<dbReference type="PANTHER" id="PTHR10283:SF82">
    <property type="entry name" value="SOLUTE CARRIER FAMILY 13 MEMBER 2"/>
    <property type="match status" value="1"/>
</dbReference>
<feature type="transmembrane region" description="Helical" evidence="6">
    <location>
        <begin position="315"/>
        <end position="335"/>
    </location>
</feature>
<feature type="transmembrane region" description="Helical" evidence="6">
    <location>
        <begin position="165"/>
        <end position="185"/>
    </location>
</feature>
<keyword evidence="4 6" id="KW-1133">Transmembrane helix</keyword>
<proteinExistence type="predicted"/>
<protein>
    <submittedName>
        <fullName evidence="7">DASS family sodium-coupled anion symporter</fullName>
    </submittedName>
</protein>